<dbReference type="InterPro" id="IPR036206">
    <property type="entry name" value="ThiamineP_synth_sf"/>
</dbReference>
<evidence type="ECO:0000256" key="2">
    <source>
        <dbReference type="ARBA" id="ARBA00022679"/>
    </source>
</evidence>
<feature type="binding site" evidence="9">
    <location>
        <position position="81"/>
    </location>
    <ligand>
        <name>Mg(2+)</name>
        <dbReference type="ChEBI" id="CHEBI:18420"/>
    </ligand>
</feature>
<protein>
    <recommendedName>
        <fullName evidence="9">Thiamine-phosphate synthase</fullName>
        <shortName evidence="9">TP synthase</shortName>
        <shortName evidence="9">TPS</shortName>
        <ecNumber evidence="9">2.5.1.3</ecNumber>
    </recommendedName>
    <alternativeName>
        <fullName evidence="9">Thiamine-phosphate pyrophosphorylase</fullName>
        <shortName evidence="9">TMP pyrophosphorylase</shortName>
        <shortName evidence="9">TMP-PPase</shortName>
    </alternativeName>
</protein>
<dbReference type="AlphaFoldDB" id="A0A6N6VNR9"/>
<comment type="caution">
    <text evidence="9">Lacks conserved residue(s) required for the propagation of feature annotation.</text>
</comment>
<feature type="binding site" evidence="9">
    <location>
        <position position="80"/>
    </location>
    <ligand>
        <name>4-amino-2-methyl-5-(diphosphooxymethyl)pyrimidine</name>
        <dbReference type="ChEBI" id="CHEBI:57841"/>
    </ligand>
</feature>
<dbReference type="InterPro" id="IPR034291">
    <property type="entry name" value="TMP_synthase"/>
</dbReference>
<evidence type="ECO:0000256" key="11">
    <source>
        <dbReference type="RuleBase" id="RU004253"/>
    </source>
</evidence>
<evidence type="ECO:0000256" key="8">
    <source>
        <dbReference type="ARBA" id="ARBA00047883"/>
    </source>
</evidence>
<feature type="domain" description="Thiamine phosphate synthase/TenI" evidence="12">
    <location>
        <begin position="13"/>
        <end position="199"/>
    </location>
</feature>
<dbReference type="PANTHER" id="PTHR20857:SF15">
    <property type="entry name" value="THIAMINE-PHOSPHATE SYNTHASE"/>
    <property type="match status" value="1"/>
</dbReference>
<dbReference type="GO" id="GO:0000287">
    <property type="term" value="F:magnesium ion binding"/>
    <property type="evidence" value="ECO:0007669"/>
    <property type="project" value="UniProtKB-UniRule"/>
</dbReference>
<evidence type="ECO:0000256" key="3">
    <source>
        <dbReference type="ARBA" id="ARBA00022723"/>
    </source>
</evidence>
<comment type="similarity">
    <text evidence="9 10">Belongs to the thiamine-phosphate synthase family.</text>
</comment>
<keyword evidence="4 9" id="KW-0460">Magnesium</keyword>
<keyword evidence="3 9" id="KW-0479">Metal-binding</keyword>
<evidence type="ECO:0000313" key="14">
    <source>
        <dbReference type="Proteomes" id="UP000468901"/>
    </source>
</evidence>
<comment type="caution">
    <text evidence="13">The sequence shown here is derived from an EMBL/GenBank/DDBJ whole genome shotgun (WGS) entry which is preliminary data.</text>
</comment>
<feature type="binding site" evidence="9">
    <location>
        <position position="119"/>
    </location>
    <ligand>
        <name>4-amino-2-methyl-5-(diphosphooxymethyl)pyrimidine</name>
        <dbReference type="ChEBI" id="CHEBI:57841"/>
    </ligand>
</feature>
<dbReference type="CDD" id="cd00564">
    <property type="entry name" value="TMP_TenI"/>
    <property type="match status" value="1"/>
</dbReference>
<dbReference type="SUPFAM" id="SSF51391">
    <property type="entry name" value="Thiamin phosphate synthase"/>
    <property type="match status" value="1"/>
</dbReference>
<sequence>MSIIEEEREPCRLYLITPPRLEPRAFADTLKAALDAGDVASLQLRLKTEAAETADADTIRRATEILMPVAQSRDVAFIINDRADLAAELNADGVHIGQDDMPCKQARKIVGPDRIVGVTCHNSRHLAMVAGEDGADYVAFGAFYDTDTKVPKTRAEPEILTWWTETFVVPCVAIGGITVENAAPLVRAGADFLAVSSGVWAYDQGPAAAVRALNRIMSEEKRSK</sequence>
<evidence type="ECO:0000313" key="13">
    <source>
        <dbReference type="EMBL" id="KAB7740792.1"/>
    </source>
</evidence>
<comment type="catalytic activity">
    <reaction evidence="8 9 10">
        <text>2-[(2R,5Z)-2-carboxy-4-methylthiazol-5(2H)-ylidene]ethyl phosphate + 4-amino-2-methyl-5-(diphosphooxymethyl)pyrimidine + 2 H(+) = thiamine phosphate + CO2 + diphosphate</text>
        <dbReference type="Rhea" id="RHEA:47844"/>
        <dbReference type="ChEBI" id="CHEBI:15378"/>
        <dbReference type="ChEBI" id="CHEBI:16526"/>
        <dbReference type="ChEBI" id="CHEBI:33019"/>
        <dbReference type="ChEBI" id="CHEBI:37575"/>
        <dbReference type="ChEBI" id="CHEBI:57841"/>
        <dbReference type="ChEBI" id="CHEBI:62899"/>
        <dbReference type="EC" id="2.5.1.3"/>
    </reaction>
</comment>
<dbReference type="InterPro" id="IPR013785">
    <property type="entry name" value="Aldolase_TIM"/>
</dbReference>
<dbReference type="GO" id="GO:0009229">
    <property type="term" value="P:thiamine diphosphate biosynthetic process"/>
    <property type="evidence" value="ECO:0007669"/>
    <property type="project" value="UniProtKB-UniRule"/>
</dbReference>
<keyword evidence="2 9" id="KW-0808">Transferase</keyword>
<reference evidence="13 14" key="1">
    <citation type="submission" date="2019-09" db="EMBL/GenBank/DDBJ databases">
        <title>Parvibaculum sedimenti sp. nov., isolated from sediment.</title>
        <authorList>
            <person name="Wang Y."/>
        </authorList>
    </citation>
    <scope>NUCLEOTIDE SEQUENCE [LARGE SCALE GENOMIC DNA]</scope>
    <source>
        <strain evidence="13 14">HXT-9</strain>
    </source>
</reference>
<keyword evidence="14" id="KW-1185">Reference proteome</keyword>
<dbReference type="EMBL" id="WESC01000005">
    <property type="protein sequence ID" value="KAB7740792.1"/>
    <property type="molecule type" value="Genomic_DNA"/>
</dbReference>
<dbReference type="HAMAP" id="MF_00097">
    <property type="entry name" value="TMP_synthase"/>
    <property type="match status" value="1"/>
</dbReference>
<feature type="binding site" evidence="9">
    <location>
        <position position="149"/>
    </location>
    <ligand>
        <name>4-amino-2-methyl-5-(diphosphooxymethyl)pyrimidine</name>
        <dbReference type="ChEBI" id="CHEBI:57841"/>
    </ligand>
</feature>
<comment type="function">
    <text evidence="9">Condenses 4-methyl-5-(beta-hydroxyethyl)thiazole monophosphate (THZ-P) and 2-methyl-4-amino-5-hydroxymethyl pyrimidine pyrophosphate (HMP-PP) to form thiamine monophosphate (TMP).</text>
</comment>
<evidence type="ECO:0000256" key="5">
    <source>
        <dbReference type="ARBA" id="ARBA00022977"/>
    </source>
</evidence>
<organism evidence="13 14">
    <name type="scientific">Parvibaculum sedimenti</name>
    <dbReference type="NCBI Taxonomy" id="2608632"/>
    <lineage>
        <taxon>Bacteria</taxon>
        <taxon>Pseudomonadati</taxon>
        <taxon>Pseudomonadota</taxon>
        <taxon>Alphaproteobacteria</taxon>
        <taxon>Hyphomicrobiales</taxon>
        <taxon>Parvibaculaceae</taxon>
        <taxon>Parvibaculum</taxon>
    </lineage>
</organism>
<feature type="binding site" evidence="9">
    <location>
        <begin position="43"/>
        <end position="47"/>
    </location>
    <ligand>
        <name>4-amino-2-methyl-5-(diphosphooxymethyl)pyrimidine</name>
        <dbReference type="ChEBI" id="CHEBI:57841"/>
    </ligand>
</feature>
<comment type="catalytic activity">
    <reaction evidence="7 9 10">
        <text>2-(2-carboxy-4-methylthiazol-5-yl)ethyl phosphate + 4-amino-2-methyl-5-(diphosphooxymethyl)pyrimidine + 2 H(+) = thiamine phosphate + CO2 + diphosphate</text>
        <dbReference type="Rhea" id="RHEA:47848"/>
        <dbReference type="ChEBI" id="CHEBI:15378"/>
        <dbReference type="ChEBI" id="CHEBI:16526"/>
        <dbReference type="ChEBI" id="CHEBI:33019"/>
        <dbReference type="ChEBI" id="CHEBI:37575"/>
        <dbReference type="ChEBI" id="CHEBI:57841"/>
        <dbReference type="ChEBI" id="CHEBI:62890"/>
        <dbReference type="EC" id="2.5.1.3"/>
    </reaction>
</comment>
<dbReference type="InterPro" id="IPR022998">
    <property type="entry name" value="ThiamineP_synth_TenI"/>
</dbReference>
<evidence type="ECO:0000256" key="9">
    <source>
        <dbReference type="HAMAP-Rule" id="MF_00097"/>
    </source>
</evidence>
<dbReference type="Pfam" id="PF02581">
    <property type="entry name" value="TMP-TENI"/>
    <property type="match status" value="1"/>
</dbReference>
<dbReference type="GO" id="GO:0004789">
    <property type="term" value="F:thiamine-phosphate diphosphorylase activity"/>
    <property type="evidence" value="ECO:0007669"/>
    <property type="project" value="UniProtKB-UniRule"/>
</dbReference>
<feature type="binding site" evidence="9">
    <location>
        <position position="176"/>
    </location>
    <ligand>
        <name>2-[(2R,5Z)-2-carboxy-4-methylthiazol-5(2H)-ylidene]ethyl phosphate</name>
        <dbReference type="ChEBI" id="CHEBI:62899"/>
    </ligand>
</feature>
<evidence type="ECO:0000256" key="4">
    <source>
        <dbReference type="ARBA" id="ARBA00022842"/>
    </source>
</evidence>
<evidence type="ECO:0000256" key="10">
    <source>
        <dbReference type="RuleBase" id="RU003826"/>
    </source>
</evidence>
<dbReference type="EC" id="2.5.1.3" evidence="9"/>
<feature type="binding site" evidence="9">
    <location>
        <position position="100"/>
    </location>
    <ligand>
        <name>Mg(2+)</name>
        <dbReference type="ChEBI" id="CHEBI:18420"/>
    </ligand>
</feature>
<comment type="cofactor">
    <cofactor evidence="9">
        <name>Mg(2+)</name>
        <dbReference type="ChEBI" id="CHEBI:18420"/>
    </cofactor>
    <text evidence="9">Binds 1 Mg(2+) ion per subunit.</text>
</comment>
<proteinExistence type="inferred from homology"/>
<dbReference type="GO" id="GO:0009228">
    <property type="term" value="P:thiamine biosynthetic process"/>
    <property type="evidence" value="ECO:0007669"/>
    <property type="project" value="UniProtKB-KW"/>
</dbReference>
<dbReference type="GO" id="GO:0005737">
    <property type="term" value="C:cytoplasm"/>
    <property type="evidence" value="ECO:0007669"/>
    <property type="project" value="TreeGrafter"/>
</dbReference>
<keyword evidence="5 9" id="KW-0784">Thiamine biosynthesis</keyword>
<evidence type="ECO:0000256" key="1">
    <source>
        <dbReference type="ARBA" id="ARBA00005165"/>
    </source>
</evidence>
<evidence type="ECO:0000256" key="6">
    <source>
        <dbReference type="ARBA" id="ARBA00047334"/>
    </source>
</evidence>
<name>A0A6N6VNR9_9HYPH</name>
<comment type="pathway">
    <text evidence="1 9 11">Cofactor biosynthesis; thiamine diphosphate biosynthesis; thiamine phosphate from 4-amino-2-methyl-5-diphosphomethylpyrimidine and 4-methyl-5-(2-phosphoethyl)-thiazole: step 1/1.</text>
</comment>
<evidence type="ECO:0000259" key="12">
    <source>
        <dbReference type="Pfam" id="PF02581"/>
    </source>
</evidence>
<dbReference type="NCBIfam" id="TIGR00693">
    <property type="entry name" value="thiE"/>
    <property type="match status" value="1"/>
</dbReference>
<evidence type="ECO:0000256" key="7">
    <source>
        <dbReference type="ARBA" id="ARBA00047851"/>
    </source>
</evidence>
<dbReference type="RefSeq" id="WP_152215634.1">
    <property type="nucleotide sequence ID" value="NZ_WESC01000005.1"/>
</dbReference>
<dbReference type="Gene3D" id="3.20.20.70">
    <property type="entry name" value="Aldolase class I"/>
    <property type="match status" value="1"/>
</dbReference>
<dbReference type="UniPathway" id="UPA00060">
    <property type="reaction ID" value="UER00141"/>
</dbReference>
<comment type="catalytic activity">
    <reaction evidence="6 9 10">
        <text>4-methyl-5-(2-phosphooxyethyl)-thiazole + 4-amino-2-methyl-5-(diphosphooxymethyl)pyrimidine + H(+) = thiamine phosphate + diphosphate</text>
        <dbReference type="Rhea" id="RHEA:22328"/>
        <dbReference type="ChEBI" id="CHEBI:15378"/>
        <dbReference type="ChEBI" id="CHEBI:33019"/>
        <dbReference type="ChEBI" id="CHEBI:37575"/>
        <dbReference type="ChEBI" id="CHEBI:57841"/>
        <dbReference type="ChEBI" id="CHEBI:58296"/>
        <dbReference type="EC" id="2.5.1.3"/>
    </reaction>
</comment>
<feature type="binding site" evidence="9">
    <location>
        <begin position="146"/>
        <end position="148"/>
    </location>
    <ligand>
        <name>2-[(2R,5Z)-2-carboxy-4-methylthiazol-5(2H)-ylidene]ethyl phosphate</name>
        <dbReference type="ChEBI" id="CHEBI:62899"/>
    </ligand>
</feature>
<dbReference type="Proteomes" id="UP000468901">
    <property type="component" value="Unassembled WGS sequence"/>
</dbReference>
<accession>A0A6N6VNR9</accession>
<dbReference type="PANTHER" id="PTHR20857">
    <property type="entry name" value="THIAMINE-PHOSPHATE PYROPHOSPHORYLASE"/>
    <property type="match status" value="1"/>
</dbReference>
<gene>
    <name evidence="9 13" type="primary">thiE</name>
    <name evidence="13" type="ORF">F2P47_07030</name>
</gene>